<keyword evidence="7 8" id="KW-0472">Membrane</keyword>
<evidence type="ECO:0000256" key="8">
    <source>
        <dbReference type="RuleBase" id="RU363032"/>
    </source>
</evidence>
<comment type="subcellular location">
    <subcellularLocation>
        <location evidence="1 8">Cell membrane</location>
        <topology evidence="1 8">Multi-pass membrane protein</topology>
    </subcellularLocation>
</comment>
<evidence type="ECO:0000259" key="9">
    <source>
        <dbReference type="PROSITE" id="PS50928"/>
    </source>
</evidence>
<feature type="transmembrane region" description="Helical" evidence="8">
    <location>
        <begin position="12"/>
        <end position="30"/>
    </location>
</feature>
<keyword evidence="4" id="KW-1003">Cell membrane</keyword>
<dbReference type="PANTHER" id="PTHR43848:SF2">
    <property type="entry name" value="PUTRESCINE TRANSPORT SYSTEM PERMEASE PROTEIN POTI"/>
    <property type="match status" value="1"/>
</dbReference>
<dbReference type="EMBL" id="JACSPQ010000010">
    <property type="protein sequence ID" value="MBD8002423.1"/>
    <property type="molecule type" value="Genomic_DNA"/>
</dbReference>
<dbReference type="InterPro" id="IPR051789">
    <property type="entry name" value="Bact_Polyamine_Transport"/>
</dbReference>
<reference evidence="10 11" key="1">
    <citation type="submission" date="2020-08" db="EMBL/GenBank/DDBJ databases">
        <title>A Genomic Blueprint of the Chicken Gut Microbiome.</title>
        <authorList>
            <person name="Gilroy R."/>
            <person name="Ravi A."/>
            <person name="Getino M."/>
            <person name="Pursley I."/>
            <person name="Horton D.L."/>
            <person name="Alikhan N.-F."/>
            <person name="Baker D."/>
            <person name="Gharbi K."/>
            <person name="Hall N."/>
            <person name="Watson M."/>
            <person name="Adriaenssens E.M."/>
            <person name="Foster-Nyarko E."/>
            <person name="Jarju S."/>
            <person name="Secka A."/>
            <person name="Antonio M."/>
            <person name="Oren A."/>
            <person name="Chaudhuri R."/>
            <person name="La Ragione R.M."/>
            <person name="Hildebrand F."/>
            <person name="Pallen M.J."/>
        </authorList>
    </citation>
    <scope>NUCLEOTIDE SEQUENCE [LARGE SCALE GENOMIC DNA]</scope>
    <source>
        <strain evidence="10 11">Sa1YUN3</strain>
    </source>
</reference>
<dbReference type="InterPro" id="IPR035906">
    <property type="entry name" value="MetI-like_sf"/>
</dbReference>
<dbReference type="PROSITE" id="PS50928">
    <property type="entry name" value="ABC_TM1"/>
    <property type="match status" value="1"/>
</dbReference>
<accession>A0ABR8VCB6</accession>
<feature type="transmembrane region" description="Helical" evidence="8">
    <location>
        <begin position="192"/>
        <end position="215"/>
    </location>
</feature>
<evidence type="ECO:0000313" key="11">
    <source>
        <dbReference type="Proteomes" id="UP000616346"/>
    </source>
</evidence>
<comment type="caution">
    <text evidence="10">The sequence shown here is derived from an EMBL/GenBank/DDBJ whole genome shotgun (WGS) entry which is preliminary data.</text>
</comment>
<feature type="transmembrane region" description="Helical" evidence="8">
    <location>
        <begin position="235"/>
        <end position="255"/>
    </location>
</feature>
<evidence type="ECO:0000256" key="3">
    <source>
        <dbReference type="ARBA" id="ARBA00022448"/>
    </source>
</evidence>
<evidence type="ECO:0000313" key="10">
    <source>
        <dbReference type="EMBL" id="MBD8002423.1"/>
    </source>
</evidence>
<dbReference type="Proteomes" id="UP000616346">
    <property type="component" value="Unassembled WGS sequence"/>
</dbReference>
<feature type="transmembrane region" description="Helical" evidence="8">
    <location>
        <begin position="101"/>
        <end position="125"/>
    </location>
</feature>
<evidence type="ECO:0000256" key="7">
    <source>
        <dbReference type="ARBA" id="ARBA00023136"/>
    </source>
</evidence>
<dbReference type="PANTHER" id="PTHR43848">
    <property type="entry name" value="PUTRESCINE TRANSPORT SYSTEM PERMEASE PROTEIN POTI"/>
    <property type="match status" value="1"/>
</dbReference>
<sequence length="269" mass="29439">MVKRILMQTYLWVLLLLLYAPIAIIIIYSFTESKVLGNWTGFSLKLYGSLLNTNAHHSLMNACINTVAIAVIAATVSTLLGSIAAIGIFNLKARNRKAMGFVNTIPILNGDIITGISLFLLFVSLGITQGFTTVVLAHITFCTPYVVLSVLPRLKQMNPNLYEAALDLGATPMQALWKVIIPEIRPGMISGFILALTISIDDFAVTVFTIGNQGLETLSTYIYADARKGGLTPELRPLSAIIFIVILVTLIVLNLRTDKKKQLQSQKTK</sequence>
<evidence type="ECO:0000256" key="1">
    <source>
        <dbReference type="ARBA" id="ARBA00004651"/>
    </source>
</evidence>
<dbReference type="CDD" id="cd06261">
    <property type="entry name" value="TM_PBP2"/>
    <property type="match status" value="1"/>
</dbReference>
<dbReference type="RefSeq" id="WP_191710343.1">
    <property type="nucleotide sequence ID" value="NZ_JACSPQ010000010.1"/>
</dbReference>
<protein>
    <submittedName>
        <fullName evidence="10">ABC transporter permease</fullName>
    </submittedName>
</protein>
<evidence type="ECO:0000256" key="5">
    <source>
        <dbReference type="ARBA" id="ARBA00022692"/>
    </source>
</evidence>
<keyword evidence="11" id="KW-1185">Reference proteome</keyword>
<evidence type="ECO:0000256" key="6">
    <source>
        <dbReference type="ARBA" id="ARBA00022989"/>
    </source>
</evidence>
<comment type="similarity">
    <text evidence="2">Belongs to the binding-protein-dependent transport system permease family. CysTW subfamily.</text>
</comment>
<dbReference type="SUPFAM" id="SSF161098">
    <property type="entry name" value="MetI-like"/>
    <property type="match status" value="1"/>
</dbReference>
<gene>
    <name evidence="10" type="ORF">H9626_09390</name>
</gene>
<keyword evidence="5 8" id="KW-0812">Transmembrane</keyword>
<keyword evidence="3 8" id="KW-0813">Transport</keyword>
<dbReference type="InterPro" id="IPR000515">
    <property type="entry name" value="MetI-like"/>
</dbReference>
<proteinExistence type="inferred from homology"/>
<name>A0ABR8VCB6_9BACT</name>
<feature type="domain" description="ABC transmembrane type-1" evidence="9">
    <location>
        <begin position="63"/>
        <end position="256"/>
    </location>
</feature>
<feature type="transmembrane region" description="Helical" evidence="8">
    <location>
        <begin position="131"/>
        <end position="151"/>
    </location>
</feature>
<organism evidence="10 11">
    <name type="scientific">Phocaeicola faecium</name>
    <dbReference type="NCBI Taxonomy" id="2762213"/>
    <lineage>
        <taxon>Bacteria</taxon>
        <taxon>Pseudomonadati</taxon>
        <taxon>Bacteroidota</taxon>
        <taxon>Bacteroidia</taxon>
        <taxon>Bacteroidales</taxon>
        <taxon>Bacteroidaceae</taxon>
        <taxon>Phocaeicola</taxon>
    </lineage>
</organism>
<evidence type="ECO:0000256" key="2">
    <source>
        <dbReference type="ARBA" id="ARBA00007069"/>
    </source>
</evidence>
<dbReference type="Pfam" id="PF00528">
    <property type="entry name" value="BPD_transp_1"/>
    <property type="match status" value="1"/>
</dbReference>
<feature type="transmembrane region" description="Helical" evidence="8">
    <location>
        <begin position="67"/>
        <end position="89"/>
    </location>
</feature>
<dbReference type="Gene3D" id="1.10.3720.10">
    <property type="entry name" value="MetI-like"/>
    <property type="match status" value="1"/>
</dbReference>
<evidence type="ECO:0000256" key="4">
    <source>
        <dbReference type="ARBA" id="ARBA00022475"/>
    </source>
</evidence>
<keyword evidence="6 8" id="KW-1133">Transmembrane helix</keyword>